<dbReference type="InterPro" id="IPR055434">
    <property type="entry name" value="STING_TM"/>
</dbReference>
<protein>
    <recommendedName>
        <fullName evidence="12">Stimulator of interferon genes protein</fullName>
    </recommendedName>
</protein>
<dbReference type="PANTHER" id="PTHR34339:SF1">
    <property type="entry name" value="STIMULATOR OF INTERFERON GENES PROTEIN"/>
    <property type="match status" value="1"/>
</dbReference>
<evidence type="ECO:0000256" key="6">
    <source>
        <dbReference type="ARBA" id="ARBA00023136"/>
    </source>
</evidence>
<sequence length="725" mass="83161">MAENHLPRGDDLAQQENNGFGPLFKRRGKIATVTSAIMVVISGATLFFSVKEKEKEFHFLVFTAALLTLSFVFGELLRRLSLLSEEFKHKRTRYQGKWKSIFKTTFTFDYGGCILVAAIASAVILCYQLYEQYEVFSRPDFAILFFLNCFVVPQLLFLVGLRQLSPVETSDLNEKENKNVADGLAWSYYFGYLKLVLPKLKEQISKSKPELRYAIKEEKLLILLPKTCYTRANIVDADDRVKWVDNLTKLSIDRGGIKNRIYKHAVYKIEMPRPDGRVGEYHFILEYATPLMTLYDMSRQEDAPFNREERDQQVVLFIQKLTEILENSEECRGTYELVPISGNGPHEISNVLVGMHNAANIEMHNPEANGKENKYSCSFQSSSDSQLPKLGNQKDPFHVISDKNLVALITHVSQIPTCPITIDPPRENNGFGPIFKPRGKAVTFASVVIATISGALLVFALWENEDKEGISFVFFATALLMLSVIAGELIRRVSMLAEEIRHKQTRYRGEWRRVLKSTFAFEYSSCILVVGTTSTLFVCYAMLQNYESFLRLDYAIFFILNCFVVPQLVFLVGLREPNTVEATMLNERDNKNVADGFAWNYYFGYLKLVLPRLEAQIAKSSEFRYKITKKKLYILVPKTCYVYDNIADADPRVTWAGDLTPCKINRGGIMERIYKQAVYRVDMSDKPGMTREYFFILEYASNLMSLYDMSLHEDAPLSRQERDDQ</sequence>
<dbReference type="AlphaFoldDB" id="A0AAU9XNZ9"/>
<dbReference type="Gene3D" id="1.20.5.5200">
    <property type="match status" value="2"/>
</dbReference>
<dbReference type="PANTHER" id="PTHR34339">
    <property type="entry name" value="STIMULATOR OF INTERFERON GENES PROTEIN"/>
    <property type="match status" value="1"/>
</dbReference>
<dbReference type="GO" id="GO:0045087">
    <property type="term" value="P:innate immune response"/>
    <property type="evidence" value="ECO:0007669"/>
    <property type="project" value="UniProtKB-KW"/>
</dbReference>
<feature type="domain" description="STING transmembrane" evidence="9">
    <location>
        <begin position="62"/>
        <end position="177"/>
    </location>
</feature>
<feature type="transmembrane region" description="Helical" evidence="7">
    <location>
        <begin position="520"/>
        <end position="543"/>
    </location>
</feature>
<feature type="transmembrane region" description="Helical" evidence="7">
    <location>
        <begin position="555"/>
        <end position="574"/>
    </location>
</feature>
<dbReference type="GO" id="GO:0061507">
    <property type="term" value="F:2',3'-cyclic GMP-AMP binding"/>
    <property type="evidence" value="ECO:0007669"/>
    <property type="project" value="TreeGrafter"/>
</dbReference>
<feature type="transmembrane region" description="Helical" evidence="7">
    <location>
        <begin position="441"/>
        <end position="462"/>
    </location>
</feature>
<keyword evidence="11" id="KW-1185">Reference proteome</keyword>
<comment type="caution">
    <text evidence="10">The sequence shown here is derived from an EMBL/GenBank/DDBJ whole genome shotgun (WGS) entry which is preliminary data.</text>
</comment>
<dbReference type="InterPro" id="IPR055432">
    <property type="entry name" value="STING_LBD"/>
</dbReference>
<feature type="non-terminal residue" evidence="10">
    <location>
        <position position="725"/>
    </location>
</feature>
<reference evidence="10 11" key="1">
    <citation type="submission" date="2022-05" db="EMBL/GenBank/DDBJ databases">
        <authorList>
            <consortium name="Genoscope - CEA"/>
            <person name="William W."/>
        </authorList>
    </citation>
    <scope>NUCLEOTIDE SEQUENCE [LARGE SCALE GENOMIC DNA]</scope>
</reference>
<proteinExistence type="predicted"/>
<dbReference type="GO" id="GO:0032481">
    <property type="term" value="P:positive regulation of type I interferon production"/>
    <property type="evidence" value="ECO:0007669"/>
    <property type="project" value="InterPro"/>
</dbReference>
<keyword evidence="2" id="KW-0399">Innate immunity</keyword>
<comment type="subcellular location">
    <subcellularLocation>
        <location evidence="1">Membrane</location>
        <topology evidence="1">Multi-pass membrane protein</topology>
    </subcellularLocation>
</comment>
<dbReference type="GO" id="GO:0061709">
    <property type="term" value="P:reticulophagy"/>
    <property type="evidence" value="ECO:0007669"/>
    <property type="project" value="TreeGrafter"/>
</dbReference>
<dbReference type="Pfam" id="PF15009">
    <property type="entry name" value="STING_LBD"/>
    <property type="match status" value="2"/>
</dbReference>
<evidence type="ECO:0000256" key="2">
    <source>
        <dbReference type="ARBA" id="ARBA00022588"/>
    </source>
</evidence>
<dbReference type="GO" id="GO:0000045">
    <property type="term" value="P:autophagosome assembly"/>
    <property type="evidence" value="ECO:0007669"/>
    <property type="project" value="TreeGrafter"/>
</dbReference>
<evidence type="ECO:0000313" key="11">
    <source>
        <dbReference type="Proteomes" id="UP001159428"/>
    </source>
</evidence>
<name>A0AAU9XNZ9_9CNID</name>
<organism evidence="10 11">
    <name type="scientific">Pocillopora meandrina</name>
    <dbReference type="NCBI Taxonomy" id="46732"/>
    <lineage>
        <taxon>Eukaryota</taxon>
        <taxon>Metazoa</taxon>
        <taxon>Cnidaria</taxon>
        <taxon>Anthozoa</taxon>
        <taxon>Hexacorallia</taxon>
        <taxon>Scleractinia</taxon>
        <taxon>Astrocoeniina</taxon>
        <taxon>Pocilloporidae</taxon>
        <taxon>Pocillopora</taxon>
    </lineage>
</organism>
<keyword evidence="3 7" id="KW-0812">Transmembrane</keyword>
<feature type="domain" description="STING ligand-binding" evidence="8">
    <location>
        <begin position="592"/>
        <end position="725"/>
    </location>
</feature>
<evidence type="ECO:0000256" key="4">
    <source>
        <dbReference type="ARBA" id="ARBA00022859"/>
    </source>
</evidence>
<dbReference type="GO" id="GO:0005789">
    <property type="term" value="C:endoplasmic reticulum membrane"/>
    <property type="evidence" value="ECO:0007669"/>
    <property type="project" value="TreeGrafter"/>
</dbReference>
<dbReference type="FunFam" id="1.20.5.5200:FF:000001">
    <property type="entry name" value="Stimulator of interferon genes protein"/>
    <property type="match status" value="1"/>
</dbReference>
<feature type="transmembrane region" description="Helical" evidence="7">
    <location>
        <begin position="468"/>
        <end position="490"/>
    </location>
</feature>
<dbReference type="InterPro" id="IPR038623">
    <property type="entry name" value="STING_C_sf"/>
</dbReference>
<dbReference type="EMBL" id="CALNXJ010000053">
    <property type="protein sequence ID" value="CAH3153444.1"/>
    <property type="molecule type" value="Genomic_DNA"/>
</dbReference>
<dbReference type="GO" id="GO:0005776">
    <property type="term" value="C:autophagosome"/>
    <property type="evidence" value="ECO:0007669"/>
    <property type="project" value="TreeGrafter"/>
</dbReference>
<feature type="transmembrane region" description="Helical" evidence="7">
    <location>
        <begin position="107"/>
        <end position="130"/>
    </location>
</feature>
<feature type="transmembrane region" description="Helical" evidence="7">
    <location>
        <begin position="30"/>
        <end position="51"/>
    </location>
</feature>
<evidence type="ECO:0000256" key="5">
    <source>
        <dbReference type="ARBA" id="ARBA00022989"/>
    </source>
</evidence>
<evidence type="ECO:0000259" key="8">
    <source>
        <dbReference type="Pfam" id="PF15009"/>
    </source>
</evidence>
<evidence type="ECO:0008006" key="12">
    <source>
        <dbReference type="Google" id="ProtNLM"/>
    </source>
</evidence>
<feature type="transmembrane region" description="Helical" evidence="7">
    <location>
        <begin position="142"/>
        <end position="161"/>
    </location>
</feature>
<feature type="transmembrane region" description="Helical" evidence="7">
    <location>
        <begin position="57"/>
        <end position="77"/>
    </location>
</feature>
<feature type="domain" description="STING transmembrane" evidence="9">
    <location>
        <begin position="477"/>
        <end position="589"/>
    </location>
</feature>
<dbReference type="Pfam" id="PF23417">
    <property type="entry name" value="STING_TM"/>
    <property type="match status" value="2"/>
</dbReference>
<evidence type="ECO:0000256" key="1">
    <source>
        <dbReference type="ARBA" id="ARBA00004141"/>
    </source>
</evidence>
<dbReference type="GO" id="GO:0016239">
    <property type="term" value="P:positive regulation of macroautophagy"/>
    <property type="evidence" value="ECO:0007669"/>
    <property type="project" value="TreeGrafter"/>
</dbReference>
<dbReference type="GO" id="GO:0035438">
    <property type="term" value="F:cyclic-di-GMP binding"/>
    <property type="evidence" value="ECO:0007669"/>
    <property type="project" value="TreeGrafter"/>
</dbReference>
<gene>
    <name evidence="10" type="ORF">PMEA_00027116</name>
</gene>
<keyword evidence="6 7" id="KW-0472">Membrane</keyword>
<keyword evidence="5 7" id="KW-1133">Transmembrane helix</keyword>
<keyword evidence="4" id="KW-0391">Immunity</keyword>
<dbReference type="Gene3D" id="3.40.50.12100">
    <property type="entry name" value="Stimulator of interferon genes protein"/>
    <property type="match status" value="2"/>
</dbReference>
<dbReference type="InterPro" id="IPR029158">
    <property type="entry name" value="STING"/>
</dbReference>
<dbReference type="GO" id="GO:0002218">
    <property type="term" value="P:activation of innate immune response"/>
    <property type="evidence" value="ECO:0007669"/>
    <property type="project" value="InterPro"/>
</dbReference>
<evidence type="ECO:0000256" key="3">
    <source>
        <dbReference type="ARBA" id="ARBA00022692"/>
    </source>
</evidence>
<accession>A0AAU9XNZ9</accession>
<evidence type="ECO:0000313" key="10">
    <source>
        <dbReference type="EMBL" id="CAH3153444.1"/>
    </source>
</evidence>
<feature type="domain" description="STING ligand-binding" evidence="8">
    <location>
        <begin position="179"/>
        <end position="342"/>
    </location>
</feature>
<dbReference type="Proteomes" id="UP001159428">
    <property type="component" value="Unassembled WGS sequence"/>
</dbReference>
<evidence type="ECO:0000259" key="9">
    <source>
        <dbReference type="Pfam" id="PF23417"/>
    </source>
</evidence>
<evidence type="ECO:0000256" key="7">
    <source>
        <dbReference type="SAM" id="Phobius"/>
    </source>
</evidence>